<feature type="transmembrane region" description="Helical" evidence="1">
    <location>
        <begin position="241"/>
        <end position="261"/>
    </location>
</feature>
<feature type="transmembrane region" description="Helical" evidence="1">
    <location>
        <begin position="12"/>
        <end position="32"/>
    </location>
</feature>
<evidence type="ECO:0000313" key="4">
    <source>
        <dbReference type="Proteomes" id="UP000011944"/>
    </source>
</evidence>
<dbReference type="EMBL" id="AMXI01000891">
    <property type="protein sequence ID" value="EKN41184.1"/>
    <property type="molecule type" value="Genomic_DNA"/>
</dbReference>
<keyword evidence="1" id="KW-0472">Membrane</keyword>
<dbReference type="InterPro" id="IPR027783">
    <property type="entry name" value="Bacterial_PH-related"/>
</dbReference>
<proteinExistence type="predicted"/>
<name>M1ZVT3_CLOBO</name>
<feature type="transmembrane region" description="Helical" evidence="1">
    <location>
        <begin position="273"/>
        <end position="295"/>
    </location>
</feature>
<dbReference type="Pfam" id="PF10882">
    <property type="entry name" value="bPH_5"/>
    <property type="match status" value="1"/>
</dbReference>
<gene>
    <name evidence="3" type="ORF">CFSAN001627_14838</name>
</gene>
<keyword evidence="1" id="KW-1133">Transmembrane helix</keyword>
<dbReference type="AlphaFoldDB" id="M1ZVT3"/>
<comment type="caution">
    <text evidence="3">The sequence shown here is derived from an EMBL/GenBank/DDBJ whole genome shotgun (WGS) entry which is preliminary data.</text>
</comment>
<organism evidence="3 4">
    <name type="scientific">Clostridium botulinum CFSAN001627</name>
    <dbReference type="NCBI Taxonomy" id="1232189"/>
    <lineage>
        <taxon>Bacteria</taxon>
        <taxon>Bacillati</taxon>
        <taxon>Bacillota</taxon>
        <taxon>Clostridia</taxon>
        <taxon>Eubacteriales</taxon>
        <taxon>Clostridiaceae</taxon>
        <taxon>Clostridium</taxon>
    </lineage>
</organism>
<evidence type="ECO:0000313" key="3">
    <source>
        <dbReference type="EMBL" id="EKN41184.1"/>
    </source>
</evidence>
<accession>M1ZVT3</accession>
<evidence type="ECO:0000259" key="2">
    <source>
        <dbReference type="Pfam" id="PF10882"/>
    </source>
</evidence>
<keyword evidence="1" id="KW-0812">Transmembrane</keyword>
<reference evidence="3 4" key="1">
    <citation type="submission" date="2012-10" db="EMBL/GenBank/DDBJ databases">
        <authorList>
            <person name="Strain E.A."/>
            <person name="Brown E."/>
            <person name="Allard M.W."/>
            <person name="Gonzalez-Escalona N."/>
            <person name="Timme R."/>
        </authorList>
    </citation>
    <scope>NUCLEOTIDE SEQUENCE [LARGE SCALE GENOMIC DNA]</scope>
    <source>
        <strain evidence="3 4">CFSAN001627</strain>
    </source>
</reference>
<sequence>MKKFKPISGSGLISIVTNTIIYNAAVILIMLLVDSYEIMELLKICLIGLDIYFIYYILMYSTVEYSLDKENIYINSIFGLKRVVIPIKEIQCYKKQSGYMKSMRISGFSKYYYAIGRNIIDKLGNTYMYVTSNKSILYLKTDKINYGISPKNLEKFEVTLKQAGIKERDWEFKLNKNTNIFKDKRYFTPFIIVTIMILIITLTPMIFYLYNLLPDKMPLVFDAKFTPVGFGEGKQFAFKQMMYGALNMVILFCMYYVSYFYSKYDKNYAYKFLYISLFFSTVFLIFQIRILYVFYNIIML</sequence>
<evidence type="ECO:0000256" key="1">
    <source>
        <dbReference type="SAM" id="Phobius"/>
    </source>
</evidence>
<feature type="transmembrane region" description="Helical" evidence="1">
    <location>
        <begin position="38"/>
        <end position="58"/>
    </location>
</feature>
<reference evidence="3 4" key="2">
    <citation type="submission" date="2013-03" db="EMBL/GenBank/DDBJ databases">
        <title>Diversity in Clostridium botulinum.</title>
        <authorList>
            <person name="Timme R.E."/>
            <person name="Allard M."/>
            <person name="Luo Y."/>
            <person name="Strain E."/>
            <person name="Gonzalez-Escalona N."/>
            <person name="Brown E."/>
        </authorList>
    </citation>
    <scope>NUCLEOTIDE SEQUENCE [LARGE SCALE GENOMIC DNA]</scope>
    <source>
        <strain evidence="3 4">CFSAN001627</strain>
    </source>
</reference>
<dbReference type="PATRIC" id="fig|1232189.3.peg.2345"/>
<feature type="domain" description="Bacterial Pleckstrin homology" evidence="2">
    <location>
        <begin position="64"/>
        <end position="162"/>
    </location>
</feature>
<feature type="transmembrane region" description="Helical" evidence="1">
    <location>
        <begin position="186"/>
        <end position="210"/>
    </location>
</feature>
<dbReference type="Proteomes" id="UP000011944">
    <property type="component" value="Unassembled WGS sequence"/>
</dbReference>
<protein>
    <recommendedName>
        <fullName evidence="2">Bacterial Pleckstrin homology domain-containing protein</fullName>
    </recommendedName>
</protein>